<gene>
    <name evidence="4" type="ORF">SAMN04490178_10244</name>
</gene>
<dbReference type="EMBL" id="FODY01000002">
    <property type="protein sequence ID" value="SEO43919.1"/>
    <property type="molecule type" value="Genomic_DNA"/>
</dbReference>
<comment type="cofactor">
    <cofactor evidence="1">
        <name>Mg(2+)</name>
        <dbReference type="ChEBI" id="CHEBI:18420"/>
    </cofactor>
</comment>
<keyword evidence="5" id="KW-1185">Reference proteome</keyword>
<dbReference type="PANTHER" id="PTHR43046:SF16">
    <property type="entry name" value="ADP-RIBOSE PYROPHOSPHATASE YJHB-RELATED"/>
    <property type="match status" value="1"/>
</dbReference>
<name>A0A1H8PPF5_9FIRM</name>
<dbReference type="Proteomes" id="UP000198847">
    <property type="component" value="Unassembled WGS sequence"/>
</dbReference>
<protein>
    <submittedName>
        <fullName evidence="4">ADP-ribose pyrophosphatase YjhB, NUDIX family</fullName>
    </submittedName>
</protein>
<reference evidence="4 5" key="1">
    <citation type="submission" date="2016-10" db="EMBL/GenBank/DDBJ databases">
        <authorList>
            <person name="de Groot N.N."/>
        </authorList>
    </citation>
    <scope>NUCLEOTIDE SEQUENCE [LARGE SCALE GENOMIC DNA]</scope>
    <source>
        <strain evidence="4 5">DSM 13305</strain>
    </source>
</reference>
<evidence type="ECO:0000256" key="2">
    <source>
        <dbReference type="ARBA" id="ARBA00022801"/>
    </source>
</evidence>
<dbReference type="InterPro" id="IPR015797">
    <property type="entry name" value="NUDIX_hydrolase-like_dom_sf"/>
</dbReference>
<organism evidence="4 5">
    <name type="scientific">Propionispora vibrioides</name>
    <dbReference type="NCBI Taxonomy" id="112903"/>
    <lineage>
        <taxon>Bacteria</taxon>
        <taxon>Bacillati</taxon>
        <taxon>Bacillota</taxon>
        <taxon>Negativicutes</taxon>
        <taxon>Selenomonadales</taxon>
        <taxon>Sporomusaceae</taxon>
        <taxon>Propionispora</taxon>
    </lineage>
</organism>
<dbReference type="STRING" id="112903.SAMN04490178_10244"/>
<dbReference type="Gene3D" id="3.90.79.10">
    <property type="entry name" value="Nucleoside Triphosphate Pyrophosphohydrolase"/>
    <property type="match status" value="1"/>
</dbReference>
<dbReference type="InterPro" id="IPR000086">
    <property type="entry name" value="NUDIX_hydrolase_dom"/>
</dbReference>
<dbReference type="InterPro" id="IPR059176">
    <property type="entry name" value="UDP-X_N"/>
</dbReference>
<dbReference type="SUPFAM" id="SSF55811">
    <property type="entry name" value="Nudix"/>
    <property type="match status" value="1"/>
</dbReference>
<dbReference type="Pfam" id="PF12535">
    <property type="entry name" value="Nudix_N"/>
    <property type="match status" value="1"/>
</dbReference>
<dbReference type="AlphaFoldDB" id="A0A1H8PPF5"/>
<evidence type="ECO:0000313" key="5">
    <source>
        <dbReference type="Proteomes" id="UP000198847"/>
    </source>
</evidence>
<sequence>MEHWHSYIQRLQSIAQNGLTYSENKYDLERFQELKEISEKMLADLTAKPVSQIQDIFVNEKGYATPKVDVRGVIFKDGRVLMVRETIDGRWSLPGGWADVGLSPSEVVVKEVREESGLQVGAVKLLAVFDKKRHAHPPDIHYIYKLFILCEVLGGELTPGMETSDVNFFPPDQLPELSVDRNTEAQIKTLFQFLANPDKQPLFD</sequence>
<evidence type="ECO:0000313" key="4">
    <source>
        <dbReference type="EMBL" id="SEO43919.1"/>
    </source>
</evidence>
<accession>A0A1H8PPF5</accession>
<proteinExistence type="predicted"/>
<evidence type="ECO:0000259" key="3">
    <source>
        <dbReference type="PROSITE" id="PS51462"/>
    </source>
</evidence>
<dbReference type="PANTHER" id="PTHR43046">
    <property type="entry name" value="GDP-MANNOSE MANNOSYL HYDROLASE"/>
    <property type="match status" value="1"/>
</dbReference>
<dbReference type="Gene3D" id="6.10.250.1120">
    <property type="match status" value="1"/>
</dbReference>
<dbReference type="OrthoDB" id="9804442at2"/>
<dbReference type="Pfam" id="PF00293">
    <property type="entry name" value="NUDIX"/>
    <property type="match status" value="1"/>
</dbReference>
<dbReference type="PROSITE" id="PS51462">
    <property type="entry name" value="NUDIX"/>
    <property type="match status" value="1"/>
</dbReference>
<dbReference type="RefSeq" id="WP_091743765.1">
    <property type="nucleotide sequence ID" value="NZ_FODY01000002.1"/>
</dbReference>
<dbReference type="GO" id="GO:0016787">
    <property type="term" value="F:hydrolase activity"/>
    <property type="evidence" value="ECO:0007669"/>
    <property type="project" value="UniProtKB-KW"/>
</dbReference>
<feature type="domain" description="Nudix hydrolase" evidence="3">
    <location>
        <begin position="65"/>
        <end position="193"/>
    </location>
</feature>
<evidence type="ECO:0000256" key="1">
    <source>
        <dbReference type="ARBA" id="ARBA00001946"/>
    </source>
</evidence>
<keyword evidence="2" id="KW-0378">Hydrolase</keyword>
<dbReference type="CDD" id="cd04672">
    <property type="entry name" value="NUDIX_CDP-Chase_like"/>
    <property type="match status" value="1"/>
</dbReference>